<evidence type="ECO:0000259" key="2">
    <source>
        <dbReference type="PROSITE" id="PS50048"/>
    </source>
</evidence>
<evidence type="ECO:0000256" key="1">
    <source>
        <dbReference type="SAM" id="MobiDB-lite"/>
    </source>
</evidence>
<keyword evidence="4" id="KW-1185">Reference proteome</keyword>
<dbReference type="Gene3D" id="4.10.240.10">
    <property type="entry name" value="Zn(2)-C6 fungal-type DNA-binding domain"/>
    <property type="match status" value="1"/>
</dbReference>
<gene>
    <name evidence="3" type="ORF">DERYTH_LOCUS2309</name>
</gene>
<dbReference type="OrthoDB" id="4456959at2759"/>
<dbReference type="InterPro" id="IPR036864">
    <property type="entry name" value="Zn2-C6_fun-type_DNA-bd_sf"/>
</dbReference>
<name>A0A9N8ZG91_9GLOM</name>
<feature type="region of interest" description="Disordered" evidence="1">
    <location>
        <begin position="1"/>
        <end position="27"/>
    </location>
</feature>
<feature type="region of interest" description="Disordered" evidence="1">
    <location>
        <begin position="219"/>
        <end position="263"/>
    </location>
</feature>
<dbReference type="GO" id="GO:0008270">
    <property type="term" value="F:zinc ion binding"/>
    <property type="evidence" value="ECO:0007669"/>
    <property type="project" value="InterPro"/>
</dbReference>
<dbReference type="EMBL" id="CAJVPY010000721">
    <property type="protein sequence ID" value="CAG8488887.1"/>
    <property type="molecule type" value="Genomic_DNA"/>
</dbReference>
<sequence length="491" mass="53902">MSSTNSSKKNHPNDDKQPASGNKITKNSSSCNFCREKKVRCVYLSGGRCKQCINHNRECISDPQKKRGPKGPKKAAGSSTLYRTNLNLESLGEAFLRSLEDGQALQTLIQETRSNMNAFGISLTTNNEQTLPNLENLSNNEGTIFSGSSIGSSLATNDQSGLGISNVQISYSLIQSNPSNSDPISVNSTQETLPSRNFSAINNGQMLSPVIDNRQNFLRTRSPGTSRQPSPIRENRQRRREDRNHELGVGLHGNISNPNSSRSPSPICLGSLYSDNWQQNLPVSQFPEITLQDFADLRSPSPIDLSEFSDQVYYSPDYTAYPFPINYGTSNNSSSRSSPLIPFNANPQAMSMPLLGDASPFITDPQTPVSSINSPLINFTTDPQTTSTLSLELENALPFVNFMSPLELSPYVNFSTDPQDTSMSSLELGDTLPLANFTTDSQATSMSSPELEDSTSLINTTTDHQTISMDNSEEINSYLSIPPQNFMNRMR</sequence>
<proteinExistence type="predicted"/>
<feature type="compositionally biased region" description="Basic and acidic residues" evidence="1">
    <location>
        <begin position="233"/>
        <end position="246"/>
    </location>
</feature>
<dbReference type="AlphaFoldDB" id="A0A9N8ZG91"/>
<dbReference type="Proteomes" id="UP000789405">
    <property type="component" value="Unassembled WGS sequence"/>
</dbReference>
<dbReference type="SMART" id="SM00066">
    <property type="entry name" value="GAL4"/>
    <property type="match status" value="1"/>
</dbReference>
<dbReference type="CDD" id="cd00067">
    <property type="entry name" value="GAL4"/>
    <property type="match status" value="1"/>
</dbReference>
<reference evidence="3" key="1">
    <citation type="submission" date="2021-06" db="EMBL/GenBank/DDBJ databases">
        <authorList>
            <person name="Kallberg Y."/>
            <person name="Tangrot J."/>
            <person name="Rosling A."/>
        </authorList>
    </citation>
    <scope>NUCLEOTIDE SEQUENCE</scope>
    <source>
        <strain evidence="3">MA453B</strain>
    </source>
</reference>
<organism evidence="3 4">
    <name type="scientific">Dentiscutata erythropus</name>
    <dbReference type="NCBI Taxonomy" id="1348616"/>
    <lineage>
        <taxon>Eukaryota</taxon>
        <taxon>Fungi</taxon>
        <taxon>Fungi incertae sedis</taxon>
        <taxon>Mucoromycota</taxon>
        <taxon>Glomeromycotina</taxon>
        <taxon>Glomeromycetes</taxon>
        <taxon>Diversisporales</taxon>
        <taxon>Gigasporaceae</taxon>
        <taxon>Dentiscutata</taxon>
    </lineage>
</organism>
<dbReference type="PROSITE" id="PS50048">
    <property type="entry name" value="ZN2_CY6_FUNGAL_2"/>
    <property type="match status" value="1"/>
</dbReference>
<accession>A0A9N8ZG91</accession>
<dbReference type="PROSITE" id="PS00463">
    <property type="entry name" value="ZN2_CY6_FUNGAL_1"/>
    <property type="match status" value="1"/>
</dbReference>
<feature type="domain" description="Zn(2)-C6 fungal-type" evidence="2">
    <location>
        <begin position="30"/>
        <end position="61"/>
    </location>
</feature>
<evidence type="ECO:0000313" key="4">
    <source>
        <dbReference type="Proteomes" id="UP000789405"/>
    </source>
</evidence>
<evidence type="ECO:0000313" key="3">
    <source>
        <dbReference type="EMBL" id="CAG8488887.1"/>
    </source>
</evidence>
<dbReference type="SUPFAM" id="SSF57701">
    <property type="entry name" value="Zn2/Cys6 DNA-binding domain"/>
    <property type="match status" value="1"/>
</dbReference>
<feature type="region of interest" description="Disordered" evidence="1">
    <location>
        <begin position="60"/>
        <end position="79"/>
    </location>
</feature>
<dbReference type="InterPro" id="IPR001138">
    <property type="entry name" value="Zn2Cys6_DnaBD"/>
</dbReference>
<feature type="compositionally biased region" description="Low complexity" evidence="1">
    <location>
        <begin position="254"/>
        <end position="263"/>
    </location>
</feature>
<feature type="compositionally biased region" description="Polar residues" evidence="1">
    <location>
        <begin position="219"/>
        <end position="229"/>
    </location>
</feature>
<protein>
    <submittedName>
        <fullName evidence="3">5452_t:CDS:1</fullName>
    </submittedName>
</protein>
<comment type="caution">
    <text evidence="3">The sequence shown here is derived from an EMBL/GenBank/DDBJ whole genome shotgun (WGS) entry which is preliminary data.</text>
</comment>
<dbReference type="GO" id="GO:0000981">
    <property type="term" value="F:DNA-binding transcription factor activity, RNA polymerase II-specific"/>
    <property type="evidence" value="ECO:0007669"/>
    <property type="project" value="InterPro"/>
</dbReference>